<keyword evidence="2" id="KW-1185">Reference proteome</keyword>
<dbReference type="Proteomes" id="UP000887564">
    <property type="component" value="Unplaced"/>
</dbReference>
<accession>A0A914RRZ9</accession>
<name>A0A914RRZ9_PAREQ</name>
<dbReference type="WBParaSite" id="PEQ_0000928001-mRNA-1">
    <property type="protein sequence ID" value="PEQ_0000928001-mRNA-1"/>
    <property type="gene ID" value="PEQ_0000928001"/>
</dbReference>
<proteinExistence type="predicted"/>
<evidence type="ECO:0000313" key="3">
    <source>
        <dbReference type="WBParaSite" id="PEQ_0000928001-mRNA-1"/>
    </source>
</evidence>
<organism evidence="2 3">
    <name type="scientific">Parascaris equorum</name>
    <name type="common">Equine roundworm</name>
    <dbReference type="NCBI Taxonomy" id="6256"/>
    <lineage>
        <taxon>Eukaryota</taxon>
        <taxon>Metazoa</taxon>
        <taxon>Ecdysozoa</taxon>
        <taxon>Nematoda</taxon>
        <taxon>Chromadorea</taxon>
        <taxon>Rhabditida</taxon>
        <taxon>Spirurina</taxon>
        <taxon>Ascaridomorpha</taxon>
        <taxon>Ascaridoidea</taxon>
        <taxon>Ascarididae</taxon>
        <taxon>Parascaris</taxon>
    </lineage>
</organism>
<sequence length="67" mass="7172">MTYQRSRRKGDANKENGAVASTAQVGGKSATMGSDTAAATRKSPSEMGICDSFLEIFACTSEYRIFL</sequence>
<feature type="region of interest" description="Disordered" evidence="1">
    <location>
        <begin position="1"/>
        <end position="43"/>
    </location>
</feature>
<dbReference type="AlphaFoldDB" id="A0A914RRZ9"/>
<evidence type="ECO:0000313" key="2">
    <source>
        <dbReference type="Proteomes" id="UP000887564"/>
    </source>
</evidence>
<reference evidence="3" key="1">
    <citation type="submission" date="2022-11" db="UniProtKB">
        <authorList>
            <consortium name="WormBaseParasite"/>
        </authorList>
    </citation>
    <scope>IDENTIFICATION</scope>
</reference>
<protein>
    <submittedName>
        <fullName evidence="3">Uncharacterized protein</fullName>
    </submittedName>
</protein>
<evidence type="ECO:0000256" key="1">
    <source>
        <dbReference type="SAM" id="MobiDB-lite"/>
    </source>
</evidence>